<dbReference type="Gene3D" id="3.40.309.10">
    <property type="entry name" value="Aldehyde Dehydrogenase, Chain A, domain 2"/>
    <property type="match status" value="1"/>
</dbReference>
<evidence type="ECO:0000313" key="3">
    <source>
        <dbReference type="EMBL" id="RPD38265.1"/>
    </source>
</evidence>
<evidence type="ECO:0000313" key="4">
    <source>
        <dbReference type="Proteomes" id="UP000279089"/>
    </source>
</evidence>
<comment type="caution">
    <text evidence="3">The sequence shown here is derived from an EMBL/GenBank/DDBJ whole genome shotgun (WGS) entry which is preliminary data.</text>
</comment>
<dbReference type="InterPro" id="IPR016162">
    <property type="entry name" value="Ald_DH_N"/>
</dbReference>
<dbReference type="Gene3D" id="3.40.605.10">
    <property type="entry name" value="Aldehyde Dehydrogenase, Chain A, domain 1"/>
    <property type="match status" value="1"/>
</dbReference>
<dbReference type="InterPro" id="IPR016161">
    <property type="entry name" value="Ald_DH/histidinol_DH"/>
</dbReference>
<dbReference type="PANTHER" id="PTHR43353:SF3">
    <property type="entry name" value="ALDEHYDE DEHYDROGENASE-RELATED"/>
    <property type="match status" value="1"/>
</dbReference>
<gene>
    <name evidence="3" type="ORF">EG028_25570</name>
</gene>
<organism evidence="3 4">
    <name type="scientific">Chitinophaga barathri</name>
    <dbReference type="NCBI Taxonomy" id="1647451"/>
    <lineage>
        <taxon>Bacteria</taxon>
        <taxon>Pseudomonadati</taxon>
        <taxon>Bacteroidota</taxon>
        <taxon>Chitinophagia</taxon>
        <taxon>Chitinophagales</taxon>
        <taxon>Chitinophagaceae</taxon>
        <taxon>Chitinophaga</taxon>
    </lineage>
</organism>
<evidence type="ECO:0000256" key="1">
    <source>
        <dbReference type="ARBA" id="ARBA00023002"/>
    </source>
</evidence>
<reference evidence="4" key="1">
    <citation type="submission" date="2018-11" db="EMBL/GenBank/DDBJ databases">
        <title>Chitinophaga lutea sp.nov., isolate from arsenic contaminated soil.</title>
        <authorList>
            <person name="Zong Y."/>
        </authorList>
    </citation>
    <scope>NUCLEOTIDE SEQUENCE [LARGE SCALE GENOMIC DNA]</scope>
    <source>
        <strain evidence="4">YLT18</strain>
    </source>
</reference>
<dbReference type="Proteomes" id="UP000279089">
    <property type="component" value="Unassembled WGS sequence"/>
</dbReference>
<protein>
    <submittedName>
        <fullName evidence="3">Aldehyde dehydrogenase (NADP(+))</fullName>
    </submittedName>
</protein>
<dbReference type="OrthoDB" id="9770537at2"/>
<sequence length="476" mass="51407">MTTITQIMRQSGEAFAEYRKTGPAQRALFLETIASGLEARREALTTITQEETNLPPARLNGELSRTTGQLKMFANLVREGSWVSAAIDTADGQRTPPKPDTRKMCVPLGPVVVFGASNFPYAFSTAGGDTASALAAGCTVVIRAHFAHPRTSVLVFEAMAEAVKTCGLPSHTVQHVTEPGNEAGKELVIHPLTTAVAFTGSLSGGTALMRYAHERPDPVPVFAEMSSINPVLLLPGKLKEDAAALALKMAGSITLGMGQFCTNPGLMIGIKGAELDAFQEQLAEEIGKFTPQPMLHEGIQRHYDTCTISIAAKQQVRIVADHTAMIATVAARDFLQDVHFREEVFGPYSLLVQCQDKTEMQQVMDSLKGQLTATLMATEEDLRGHAALLDSCIRTAGRVIVNEVPTGVEVCSSMVHGGPFPATSDPRFTSVGTAAIQRWVRPVCYQNFPDHLLPEALQRANPLGIWRTVNNEWTNT</sequence>
<dbReference type="CDD" id="cd07129">
    <property type="entry name" value="ALDH_KGSADH"/>
    <property type="match status" value="1"/>
</dbReference>
<dbReference type="InterPro" id="IPR015590">
    <property type="entry name" value="Aldehyde_DH_dom"/>
</dbReference>
<keyword evidence="4" id="KW-1185">Reference proteome</keyword>
<keyword evidence="1" id="KW-0560">Oxidoreductase</keyword>
<proteinExistence type="predicted"/>
<name>A0A3N4M5K8_9BACT</name>
<dbReference type="AlphaFoldDB" id="A0A3N4M5K8"/>
<dbReference type="InterPro" id="IPR050740">
    <property type="entry name" value="Aldehyde_DH_Superfamily"/>
</dbReference>
<feature type="domain" description="Aldehyde dehydrogenase" evidence="2">
    <location>
        <begin position="4"/>
        <end position="410"/>
    </location>
</feature>
<dbReference type="Pfam" id="PF00171">
    <property type="entry name" value="Aldedh"/>
    <property type="match status" value="1"/>
</dbReference>
<evidence type="ECO:0000259" key="2">
    <source>
        <dbReference type="Pfam" id="PF00171"/>
    </source>
</evidence>
<dbReference type="GO" id="GO:0016620">
    <property type="term" value="F:oxidoreductase activity, acting on the aldehyde or oxo group of donors, NAD or NADP as acceptor"/>
    <property type="evidence" value="ECO:0007669"/>
    <property type="project" value="InterPro"/>
</dbReference>
<accession>A0A3N4M5K8</accession>
<dbReference type="InterPro" id="IPR044151">
    <property type="entry name" value="ALDH_KGSADH"/>
</dbReference>
<dbReference type="SUPFAM" id="SSF53720">
    <property type="entry name" value="ALDH-like"/>
    <property type="match status" value="1"/>
</dbReference>
<dbReference type="PANTHER" id="PTHR43353">
    <property type="entry name" value="SUCCINATE-SEMIALDEHYDE DEHYDROGENASE, MITOCHONDRIAL"/>
    <property type="match status" value="1"/>
</dbReference>
<dbReference type="InterPro" id="IPR016163">
    <property type="entry name" value="Ald_DH_C"/>
</dbReference>
<dbReference type="EMBL" id="RMBX01000016">
    <property type="protein sequence ID" value="RPD38265.1"/>
    <property type="molecule type" value="Genomic_DNA"/>
</dbReference>
<dbReference type="RefSeq" id="WP_120519139.1">
    <property type="nucleotide sequence ID" value="NZ_QXZY01000016.1"/>
</dbReference>